<keyword evidence="4" id="KW-0436">Ligase</keyword>
<sequence length="208" mass="21973">MSSLFVAVFPPAAAREDLYRSLPGGARLTRTSKWHVTLAFLGEVETARTPPVASAKDARPASPTKGDMSTAPETTSSDNSATSAASRNDDSPLSSVAEALATVVPPARFQLRLAGGGRFGPVAWAGLAGDVQSLATLRESVRVALDGAGFAIDPRPFRPHLTVSYRQDRALLAALDGYAGPPWPVTGFALVESTLGNYFTRHEWPLPD</sequence>
<keyword evidence="1 2" id="KW-0378">Hydrolase</keyword>
<feature type="short sequence motif" description="HXTX 1" evidence="2">
    <location>
        <begin position="35"/>
        <end position="38"/>
    </location>
</feature>
<dbReference type="PANTHER" id="PTHR35561">
    <property type="entry name" value="RNA 2',3'-CYCLIC PHOSPHODIESTERASE"/>
    <property type="match status" value="1"/>
</dbReference>
<keyword evidence="5" id="KW-1185">Reference proteome</keyword>
<comment type="similarity">
    <text evidence="2">Belongs to the 2H phosphoesterase superfamily. ThpR family.</text>
</comment>
<dbReference type="AlphaFoldDB" id="A0A7W7GUL5"/>
<feature type="compositionally biased region" description="Low complexity" evidence="3">
    <location>
        <begin position="74"/>
        <end position="86"/>
    </location>
</feature>
<dbReference type="EC" id="3.1.4.58" evidence="2"/>
<organism evidence="4 5">
    <name type="scientific">Actinoplanes octamycinicus</name>
    <dbReference type="NCBI Taxonomy" id="135948"/>
    <lineage>
        <taxon>Bacteria</taxon>
        <taxon>Bacillati</taxon>
        <taxon>Actinomycetota</taxon>
        <taxon>Actinomycetes</taxon>
        <taxon>Micromonosporales</taxon>
        <taxon>Micromonosporaceae</taxon>
        <taxon>Actinoplanes</taxon>
    </lineage>
</organism>
<comment type="caution">
    <text evidence="4">The sequence shown here is derived from an EMBL/GenBank/DDBJ whole genome shotgun (WGS) entry which is preliminary data.</text>
</comment>
<dbReference type="HAMAP" id="MF_01940">
    <property type="entry name" value="RNA_CPDase"/>
    <property type="match status" value="1"/>
</dbReference>
<dbReference type="InterPro" id="IPR004175">
    <property type="entry name" value="RNA_CPDase"/>
</dbReference>
<dbReference type="GO" id="GO:0016874">
    <property type="term" value="F:ligase activity"/>
    <property type="evidence" value="ECO:0007669"/>
    <property type="project" value="UniProtKB-KW"/>
</dbReference>
<feature type="region of interest" description="Disordered" evidence="3">
    <location>
        <begin position="49"/>
        <end position="91"/>
    </location>
</feature>
<comment type="catalytic activity">
    <reaction evidence="2">
        <text>a 3'-end 2',3'-cyclophospho-ribonucleotide-RNA + H2O = a 3'-end 2'-phospho-ribonucleotide-RNA + H(+)</text>
        <dbReference type="Rhea" id="RHEA:11828"/>
        <dbReference type="Rhea" id="RHEA-COMP:10464"/>
        <dbReference type="Rhea" id="RHEA-COMP:17353"/>
        <dbReference type="ChEBI" id="CHEBI:15377"/>
        <dbReference type="ChEBI" id="CHEBI:15378"/>
        <dbReference type="ChEBI" id="CHEBI:83064"/>
        <dbReference type="ChEBI" id="CHEBI:173113"/>
        <dbReference type="EC" id="3.1.4.58"/>
    </reaction>
</comment>
<evidence type="ECO:0000256" key="1">
    <source>
        <dbReference type="ARBA" id="ARBA00022801"/>
    </source>
</evidence>
<dbReference type="RefSeq" id="WP_203758976.1">
    <property type="nucleotide sequence ID" value="NZ_BAABFG010000005.1"/>
</dbReference>
<dbReference type="Proteomes" id="UP000546162">
    <property type="component" value="Unassembled WGS sequence"/>
</dbReference>
<dbReference type="Pfam" id="PF13563">
    <property type="entry name" value="2_5_RNA_ligase2"/>
    <property type="match status" value="1"/>
</dbReference>
<evidence type="ECO:0000313" key="5">
    <source>
        <dbReference type="Proteomes" id="UP000546162"/>
    </source>
</evidence>
<feature type="active site" description="Proton donor" evidence="2">
    <location>
        <position position="35"/>
    </location>
</feature>
<name>A0A7W7GUL5_9ACTN</name>
<dbReference type="EMBL" id="JACHNB010000001">
    <property type="protein sequence ID" value="MBB4738564.1"/>
    <property type="molecule type" value="Genomic_DNA"/>
</dbReference>
<reference evidence="4 5" key="1">
    <citation type="submission" date="2020-08" db="EMBL/GenBank/DDBJ databases">
        <title>Sequencing the genomes of 1000 actinobacteria strains.</title>
        <authorList>
            <person name="Klenk H.-P."/>
        </authorList>
    </citation>
    <scope>NUCLEOTIDE SEQUENCE [LARGE SCALE GENOMIC DNA]</scope>
    <source>
        <strain evidence="4 5">DSM 45809</strain>
    </source>
</reference>
<dbReference type="GO" id="GO:0008664">
    <property type="term" value="F:RNA 2',3'-cyclic 3'-phosphodiesterase activity"/>
    <property type="evidence" value="ECO:0007669"/>
    <property type="project" value="UniProtKB-EC"/>
</dbReference>
<dbReference type="Gene3D" id="3.90.1140.10">
    <property type="entry name" value="Cyclic phosphodiesterase"/>
    <property type="match status" value="2"/>
</dbReference>
<feature type="active site" description="Proton acceptor" evidence="2">
    <location>
        <position position="160"/>
    </location>
</feature>
<proteinExistence type="inferred from homology"/>
<evidence type="ECO:0000313" key="4">
    <source>
        <dbReference type="EMBL" id="MBB4738564.1"/>
    </source>
</evidence>
<dbReference type="SUPFAM" id="SSF55144">
    <property type="entry name" value="LigT-like"/>
    <property type="match status" value="2"/>
</dbReference>
<dbReference type="InterPro" id="IPR009097">
    <property type="entry name" value="Cyclic_Pdiesterase"/>
</dbReference>
<dbReference type="GO" id="GO:0004113">
    <property type="term" value="F:2',3'-cyclic-nucleotide 3'-phosphodiesterase activity"/>
    <property type="evidence" value="ECO:0007669"/>
    <property type="project" value="InterPro"/>
</dbReference>
<feature type="short sequence motif" description="HXTX 2" evidence="2">
    <location>
        <begin position="160"/>
        <end position="163"/>
    </location>
</feature>
<accession>A0A7W7GUL5</accession>
<gene>
    <name evidence="4" type="ORF">BJY16_002023</name>
</gene>
<evidence type="ECO:0000256" key="3">
    <source>
        <dbReference type="SAM" id="MobiDB-lite"/>
    </source>
</evidence>
<evidence type="ECO:0000256" key="2">
    <source>
        <dbReference type="HAMAP-Rule" id="MF_01940"/>
    </source>
</evidence>
<protein>
    <recommendedName>
        <fullName evidence="2">RNA 2',3'-cyclic phosphodiesterase</fullName>
        <shortName evidence="2">RNA 2',3'-CPDase</shortName>
        <ecNumber evidence="2">3.1.4.58</ecNumber>
    </recommendedName>
</protein>
<dbReference type="PANTHER" id="PTHR35561:SF1">
    <property type="entry name" value="RNA 2',3'-CYCLIC PHOSPHODIESTERASE"/>
    <property type="match status" value="1"/>
</dbReference>
<comment type="function">
    <text evidence="2">Hydrolyzes RNA 2',3'-cyclic phosphodiester to an RNA 2'-phosphomonoester.</text>
</comment>